<proteinExistence type="predicted"/>
<organism evidence="2 3">
    <name type="scientific">Ceratitis capitata</name>
    <name type="common">Mediterranean fruit fly</name>
    <name type="synonym">Tephritis capitata</name>
    <dbReference type="NCBI Taxonomy" id="7213"/>
    <lineage>
        <taxon>Eukaryota</taxon>
        <taxon>Metazoa</taxon>
        <taxon>Ecdysozoa</taxon>
        <taxon>Arthropoda</taxon>
        <taxon>Hexapoda</taxon>
        <taxon>Insecta</taxon>
        <taxon>Pterygota</taxon>
        <taxon>Neoptera</taxon>
        <taxon>Endopterygota</taxon>
        <taxon>Diptera</taxon>
        <taxon>Brachycera</taxon>
        <taxon>Muscomorpha</taxon>
        <taxon>Tephritoidea</taxon>
        <taxon>Tephritidae</taxon>
        <taxon>Ceratitis</taxon>
        <taxon>Ceratitis</taxon>
    </lineage>
</organism>
<gene>
    <name evidence="2" type="ORF">CCAP1982_LOCUS2836</name>
</gene>
<sequence length="53" mass="5668">MGGCCSTRKSVDLPTVPPPTGSSYSQDYPTSQKNREGQSRTNVGSTNMALEMD</sequence>
<protein>
    <submittedName>
        <fullName evidence="2">(Mediterranean fruit fly) hypothetical protein</fullName>
    </submittedName>
</protein>
<evidence type="ECO:0000313" key="2">
    <source>
        <dbReference type="EMBL" id="CAD6994065.1"/>
    </source>
</evidence>
<evidence type="ECO:0000256" key="1">
    <source>
        <dbReference type="SAM" id="MobiDB-lite"/>
    </source>
</evidence>
<evidence type="ECO:0000313" key="3">
    <source>
        <dbReference type="Proteomes" id="UP000606786"/>
    </source>
</evidence>
<feature type="compositionally biased region" description="Polar residues" evidence="1">
    <location>
        <begin position="39"/>
        <end position="53"/>
    </location>
</feature>
<dbReference type="Proteomes" id="UP000606786">
    <property type="component" value="Unassembled WGS sequence"/>
</dbReference>
<comment type="caution">
    <text evidence="2">The sequence shown here is derived from an EMBL/GenBank/DDBJ whole genome shotgun (WGS) entry which is preliminary data.</text>
</comment>
<accession>A0A811U9Q0</accession>
<name>A0A811U9Q0_CERCA</name>
<keyword evidence="3" id="KW-1185">Reference proteome</keyword>
<dbReference type="EMBL" id="CAJHJT010000001">
    <property type="protein sequence ID" value="CAD6994065.1"/>
    <property type="molecule type" value="Genomic_DNA"/>
</dbReference>
<dbReference type="AlphaFoldDB" id="A0A811U9Q0"/>
<reference evidence="2" key="1">
    <citation type="submission" date="2020-11" db="EMBL/GenBank/DDBJ databases">
        <authorList>
            <person name="Whitehead M."/>
        </authorList>
    </citation>
    <scope>NUCLEOTIDE SEQUENCE</scope>
    <source>
        <strain evidence="2">EGII</strain>
    </source>
</reference>
<feature type="compositionally biased region" description="Polar residues" evidence="1">
    <location>
        <begin position="21"/>
        <end position="32"/>
    </location>
</feature>
<feature type="region of interest" description="Disordered" evidence="1">
    <location>
        <begin position="1"/>
        <end position="53"/>
    </location>
</feature>